<evidence type="ECO:0000256" key="1">
    <source>
        <dbReference type="ARBA" id="ARBA00022737"/>
    </source>
</evidence>
<evidence type="ECO:0000313" key="5">
    <source>
        <dbReference type="EMBL" id="GME77107.1"/>
    </source>
</evidence>
<dbReference type="Pfam" id="PF00571">
    <property type="entry name" value="CBS"/>
    <property type="match status" value="3"/>
</dbReference>
<keyword evidence="1" id="KW-0677">Repeat</keyword>
<dbReference type="Proteomes" id="UP001165120">
    <property type="component" value="Unassembled WGS sequence"/>
</dbReference>
<dbReference type="InterPro" id="IPR051462">
    <property type="entry name" value="CBS_domain-containing"/>
</dbReference>
<comment type="caution">
    <text evidence="5">The sequence shown here is derived from an EMBL/GenBank/DDBJ whole genome shotgun (WGS) entry which is preliminary data.</text>
</comment>
<reference evidence="5" key="1">
    <citation type="submission" date="2023-04" db="EMBL/GenBank/DDBJ databases">
        <title>Candida boidinii NBRC 10035.</title>
        <authorList>
            <person name="Ichikawa N."/>
            <person name="Sato H."/>
            <person name="Tonouchi N."/>
        </authorList>
    </citation>
    <scope>NUCLEOTIDE SEQUENCE</scope>
    <source>
        <strain evidence="5">NBRC 10035</strain>
    </source>
</reference>
<dbReference type="CDD" id="cd17782">
    <property type="entry name" value="CBS_pair_MUG70_2"/>
    <property type="match status" value="1"/>
</dbReference>
<evidence type="ECO:0000256" key="2">
    <source>
        <dbReference type="PROSITE-ProRule" id="PRU00703"/>
    </source>
</evidence>
<keyword evidence="2" id="KW-0129">CBS domain</keyword>
<sequence length="492" mass="54231">MQANHNNIIDQIKVDGQQAETIAKDKDRILLLPSKILKKRAEKMNSNDSGIPRTPRRTQSSLSNQSGSNSNISSNNGISNLTTANASISNINSSPNVNLSSVALNSSTSLSSNITNNSINNTNNSIDQHLTDSNRKRQSKKDDAIRRKIENDLKKKSNLKLPNNLTQSPKTISKNSNKRNGLSNNNNNNSNGGYLAGSVMSLKPTEPVICKPSNTVYEAAQLMSLTKENCVLVVDDVNEELLGIFTAKDLAFRIVGSNLNANQITIDQIMTPNPFCAKTSTMASDALTLMVNKGFRHLPIVNEHNQIIGVLDITKCYNEAMTKLERMYENSKKLHEAMEGVHAEMGGMQNQPNHIVQYLDSLKSLINGPTLDSVLDQSTYPVYVDIKSSVFDAANLMKDNRTTAVLVKDTKNNDEVTGIFTSKDVVLRVIAAGIDPKTCSVIRVMTPKPDFASSELTIHQALRKMFDGRYLNLPVIDPISQEIIGISIWFQW</sequence>
<accession>A0A9W6T546</accession>
<feature type="region of interest" description="Disordered" evidence="3">
    <location>
        <begin position="114"/>
        <end position="190"/>
    </location>
</feature>
<evidence type="ECO:0000256" key="3">
    <source>
        <dbReference type="SAM" id="MobiDB-lite"/>
    </source>
</evidence>
<dbReference type="InterPro" id="IPR000644">
    <property type="entry name" value="CBS_dom"/>
</dbReference>
<keyword evidence="6" id="KW-1185">Reference proteome</keyword>
<dbReference type="AlphaFoldDB" id="A0A9W6T546"/>
<feature type="compositionally biased region" description="Low complexity" evidence="3">
    <location>
        <begin position="173"/>
        <end position="190"/>
    </location>
</feature>
<dbReference type="PANTHER" id="PTHR48108:SF26">
    <property type="entry name" value="CBS DOMAIN-CONTAINING PROTEIN DDB_G0289609"/>
    <property type="match status" value="1"/>
</dbReference>
<feature type="domain" description="CBS" evidence="4">
    <location>
        <begin position="270"/>
        <end position="326"/>
    </location>
</feature>
<dbReference type="CDD" id="cd17781">
    <property type="entry name" value="CBS_pair_MUG70_1"/>
    <property type="match status" value="1"/>
</dbReference>
<dbReference type="Gene3D" id="3.10.580.10">
    <property type="entry name" value="CBS-domain"/>
    <property type="match status" value="2"/>
</dbReference>
<gene>
    <name evidence="5" type="ORF">Cboi02_000543000</name>
</gene>
<feature type="compositionally biased region" description="Basic and acidic residues" evidence="3">
    <location>
        <begin position="129"/>
        <end position="155"/>
    </location>
</feature>
<feature type="compositionally biased region" description="Low complexity" evidence="3">
    <location>
        <begin position="114"/>
        <end position="126"/>
    </location>
</feature>
<dbReference type="EMBL" id="BSXN01002609">
    <property type="protein sequence ID" value="GME77107.1"/>
    <property type="molecule type" value="Genomic_DNA"/>
</dbReference>
<feature type="region of interest" description="Disordered" evidence="3">
    <location>
        <begin position="41"/>
        <end position="76"/>
    </location>
</feature>
<evidence type="ECO:0000313" key="6">
    <source>
        <dbReference type="Proteomes" id="UP001165120"/>
    </source>
</evidence>
<feature type="domain" description="CBS" evidence="4">
    <location>
        <begin position="377"/>
        <end position="436"/>
    </location>
</feature>
<feature type="compositionally biased region" description="Low complexity" evidence="3">
    <location>
        <begin position="59"/>
        <end position="76"/>
    </location>
</feature>
<evidence type="ECO:0000259" key="4">
    <source>
        <dbReference type="PROSITE" id="PS51371"/>
    </source>
</evidence>
<dbReference type="SUPFAM" id="SSF54631">
    <property type="entry name" value="CBS-domain pair"/>
    <property type="match status" value="2"/>
</dbReference>
<dbReference type="PROSITE" id="PS51371">
    <property type="entry name" value="CBS"/>
    <property type="match status" value="3"/>
</dbReference>
<name>A0A9W6T546_CANBO</name>
<protein>
    <submittedName>
        <fullName evidence="5">Unnamed protein product</fullName>
    </submittedName>
</protein>
<dbReference type="SMART" id="SM00116">
    <property type="entry name" value="CBS"/>
    <property type="match status" value="3"/>
</dbReference>
<organism evidence="5 6">
    <name type="scientific">Candida boidinii</name>
    <name type="common">Yeast</name>
    <dbReference type="NCBI Taxonomy" id="5477"/>
    <lineage>
        <taxon>Eukaryota</taxon>
        <taxon>Fungi</taxon>
        <taxon>Dikarya</taxon>
        <taxon>Ascomycota</taxon>
        <taxon>Saccharomycotina</taxon>
        <taxon>Pichiomycetes</taxon>
        <taxon>Pichiales</taxon>
        <taxon>Pichiaceae</taxon>
        <taxon>Ogataea</taxon>
        <taxon>Ogataea/Candida clade</taxon>
    </lineage>
</organism>
<proteinExistence type="predicted"/>
<feature type="domain" description="CBS" evidence="4">
    <location>
        <begin position="202"/>
        <end position="262"/>
    </location>
</feature>
<dbReference type="PANTHER" id="PTHR48108">
    <property type="entry name" value="CBS DOMAIN-CONTAINING PROTEIN CBSX2, CHLOROPLASTIC"/>
    <property type="match status" value="1"/>
</dbReference>
<dbReference type="InterPro" id="IPR046342">
    <property type="entry name" value="CBS_dom_sf"/>
</dbReference>